<name>A0A9W9X9P6_9EURO</name>
<reference evidence="3" key="1">
    <citation type="submission" date="2022-12" db="EMBL/GenBank/DDBJ databases">
        <authorList>
            <person name="Petersen C."/>
        </authorList>
    </citation>
    <scope>NUCLEOTIDE SEQUENCE</scope>
    <source>
        <strain evidence="3">IBT 17660</strain>
    </source>
</reference>
<dbReference type="InterPro" id="IPR036638">
    <property type="entry name" value="HLH_DNA-bd_sf"/>
</dbReference>
<dbReference type="InterPro" id="IPR052099">
    <property type="entry name" value="Regulatory_TF_Diverse"/>
</dbReference>
<feature type="domain" description="BHLH" evidence="2">
    <location>
        <begin position="222"/>
        <end position="281"/>
    </location>
</feature>
<proteinExistence type="predicted"/>
<reference evidence="3" key="2">
    <citation type="journal article" date="2023" name="IMA Fungus">
        <title>Comparative genomic study of the Penicillium genus elucidates a diverse pangenome and 15 lateral gene transfer events.</title>
        <authorList>
            <person name="Petersen C."/>
            <person name="Sorensen T."/>
            <person name="Nielsen M.R."/>
            <person name="Sondergaard T.E."/>
            <person name="Sorensen J.L."/>
            <person name="Fitzpatrick D.A."/>
            <person name="Frisvad J.C."/>
            <person name="Nielsen K.L."/>
        </authorList>
    </citation>
    <scope>NUCLEOTIDE SEQUENCE</scope>
    <source>
        <strain evidence="3">IBT 17660</strain>
    </source>
</reference>
<dbReference type="InterPro" id="IPR011598">
    <property type="entry name" value="bHLH_dom"/>
</dbReference>
<comment type="caution">
    <text evidence="3">The sequence shown here is derived from an EMBL/GenBank/DDBJ whole genome shotgun (WGS) entry which is preliminary data.</text>
</comment>
<feature type="compositionally biased region" description="Polar residues" evidence="1">
    <location>
        <begin position="132"/>
        <end position="164"/>
    </location>
</feature>
<dbReference type="SUPFAM" id="SSF47459">
    <property type="entry name" value="HLH, helix-loop-helix DNA-binding domain"/>
    <property type="match status" value="1"/>
</dbReference>
<evidence type="ECO:0000256" key="1">
    <source>
        <dbReference type="SAM" id="MobiDB-lite"/>
    </source>
</evidence>
<dbReference type="Gene3D" id="4.10.280.10">
    <property type="entry name" value="Helix-loop-helix DNA-binding domain"/>
    <property type="match status" value="1"/>
</dbReference>
<dbReference type="PANTHER" id="PTHR47336">
    <property type="entry name" value="TRANSCRIPTION FACTOR HMS1-RELATED"/>
    <property type="match status" value="1"/>
</dbReference>
<dbReference type="Pfam" id="PF00010">
    <property type="entry name" value="HLH"/>
    <property type="match status" value="1"/>
</dbReference>
<dbReference type="PANTHER" id="PTHR47336:SF4">
    <property type="entry name" value="BHLH TRANSCRIPTION FACTOR (EUROFUNG)"/>
    <property type="match status" value="1"/>
</dbReference>
<dbReference type="AlphaFoldDB" id="A0A9W9X9P6"/>
<protein>
    <recommendedName>
        <fullName evidence="2">BHLH domain-containing protein</fullName>
    </recommendedName>
</protein>
<dbReference type="OrthoDB" id="2133190at2759"/>
<feature type="region of interest" description="Disordered" evidence="1">
    <location>
        <begin position="132"/>
        <end position="223"/>
    </location>
</feature>
<dbReference type="PROSITE" id="PS50888">
    <property type="entry name" value="BHLH"/>
    <property type="match status" value="1"/>
</dbReference>
<keyword evidence="4" id="KW-1185">Reference proteome</keyword>
<accession>A0A9W9X9P6</accession>
<dbReference type="EMBL" id="JAPWDO010000001">
    <property type="protein sequence ID" value="KAJ5486890.1"/>
    <property type="molecule type" value="Genomic_DNA"/>
</dbReference>
<dbReference type="GO" id="GO:0046983">
    <property type="term" value="F:protein dimerization activity"/>
    <property type="evidence" value="ECO:0007669"/>
    <property type="project" value="InterPro"/>
</dbReference>
<evidence type="ECO:0000313" key="3">
    <source>
        <dbReference type="EMBL" id="KAJ5486890.1"/>
    </source>
</evidence>
<organism evidence="3 4">
    <name type="scientific">Penicillium desertorum</name>
    <dbReference type="NCBI Taxonomy" id="1303715"/>
    <lineage>
        <taxon>Eukaryota</taxon>
        <taxon>Fungi</taxon>
        <taxon>Dikarya</taxon>
        <taxon>Ascomycota</taxon>
        <taxon>Pezizomycotina</taxon>
        <taxon>Eurotiomycetes</taxon>
        <taxon>Eurotiomycetidae</taxon>
        <taxon>Eurotiales</taxon>
        <taxon>Aspergillaceae</taxon>
        <taxon>Penicillium</taxon>
    </lineage>
</organism>
<evidence type="ECO:0000313" key="4">
    <source>
        <dbReference type="Proteomes" id="UP001147760"/>
    </source>
</evidence>
<gene>
    <name evidence="3" type="ORF">N7530_001190</name>
</gene>
<sequence length="313" mass="34619">MCIMACNRSNEIPNLSIDQGTYLSQHLSPQSRPADFFDRPDPLAANWSYDNAIDLFSVNPADMEPVSFDFADSLTNLESKDLFNDPFAGSGIGGFTMPEDAASLSSVRFSAHQYLDTKLIFLKEFESDDQTWPSAAAPQSVNSNAFETQPTKQPNYTSSQPQAQSKTRSSSTRWSSSPEVKEEEIATLQPSKSTTSRKTRSFSRDSNHSSTGGQDPQMRNAAKRAAHNIIEKRYRTNMNAKFVSLEQAISPSGVQKHAKVGAGSLKKSEILTNALAYIDGIQQENQALHKELALLKQNLVPGGIWRQSKNHRL</sequence>
<feature type="compositionally biased region" description="Low complexity" evidence="1">
    <location>
        <begin position="165"/>
        <end position="177"/>
    </location>
</feature>
<dbReference type="SMART" id="SM00353">
    <property type="entry name" value="HLH"/>
    <property type="match status" value="1"/>
</dbReference>
<dbReference type="Proteomes" id="UP001147760">
    <property type="component" value="Unassembled WGS sequence"/>
</dbReference>
<evidence type="ECO:0000259" key="2">
    <source>
        <dbReference type="PROSITE" id="PS50888"/>
    </source>
</evidence>